<feature type="transmembrane region" description="Helical" evidence="5">
    <location>
        <begin position="79"/>
        <end position="98"/>
    </location>
</feature>
<keyword evidence="8" id="KW-1185">Reference proteome</keyword>
<evidence type="ECO:0000313" key="8">
    <source>
        <dbReference type="Proteomes" id="UP001236258"/>
    </source>
</evidence>
<dbReference type="RefSeq" id="WP_305944503.1">
    <property type="nucleotide sequence ID" value="NZ_JAUZVY010000002.1"/>
</dbReference>
<dbReference type="Pfam" id="PF06271">
    <property type="entry name" value="RDD"/>
    <property type="match status" value="1"/>
</dbReference>
<keyword evidence="4 5" id="KW-0472">Membrane</keyword>
<dbReference type="PANTHER" id="PTHR38480:SF1">
    <property type="entry name" value="SLR0254 PROTEIN"/>
    <property type="match status" value="1"/>
</dbReference>
<accession>A0ABT9GN37</accession>
<evidence type="ECO:0000259" key="6">
    <source>
        <dbReference type="Pfam" id="PF06271"/>
    </source>
</evidence>
<sequence length="169" mass="18627">MQIEPKLTEVDFDEAQHTHQSYASIQIKSPESERLSQPLASPGRRYLGQGIDVFITWALFLVLLAVFNKTGASGLQPDILAVVVAAGYFLFADSLPAGRSLGKLVLGMSVIDRTSGEYCTSRQSLVRNLLLLFLGGIDAFLVLFKKRQRLGDLVANTKVIRNNNCKLDE</sequence>
<protein>
    <submittedName>
        <fullName evidence="7">RDD family protein</fullName>
    </submittedName>
</protein>
<feature type="domain" description="RDD" evidence="6">
    <location>
        <begin position="39"/>
        <end position="156"/>
    </location>
</feature>
<feature type="transmembrane region" description="Helical" evidence="5">
    <location>
        <begin position="125"/>
        <end position="144"/>
    </location>
</feature>
<keyword evidence="3 5" id="KW-1133">Transmembrane helix</keyword>
<evidence type="ECO:0000256" key="5">
    <source>
        <dbReference type="SAM" id="Phobius"/>
    </source>
</evidence>
<evidence type="ECO:0000256" key="2">
    <source>
        <dbReference type="ARBA" id="ARBA00022692"/>
    </source>
</evidence>
<evidence type="ECO:0000256" key="3">
    <source>
        <dbReference type="ARBA" id="ARBA00022989"/>
    </source>
</evidence>
<comment type="subcellular location">
    <subcellularLocation>
        <location evidence="1">Membrane</location>
        <topology evidence="1">Multi-pass membrane protein</topology>
    </subcellularLocation>
</comment>
<gene>
    <name evidence="7" type="ORF">Q3O59_04840</name>
</gene>
<proteinExistence type="predicted"/>
<dbReference type="PANTHER" id="PTHR38480">
    <property type="entry name" value="SLR0254 PROTEIN"/>
    <property type="match status" value="1"/>
</dbReference>
<evidence type="ECO:0000313" key="7">
    <source>
        <dbReference type="EMBL" id="MDP4528357.1"/>
    </source>
</evidence>
<dbReference type="EMBL" id="JAUZVY010000002">
    <property type="protein sequence ID" value="MDP4528357.1"/>
    <property type="molecule type" value="Genomic_DNA"/>
</dbReference>
<feature type="transmembrane region" description="Helical" evidence="5">
    <location>
        <begin position="46"/>
        <end position="67"/>
    </location>
</feature>
<comment type="caution">
    <text evidence="7">The sequence shown here is derived from an EMBL/GenBank/DDBJ whole genome shotgun (WGS) entry which is preliminary data.</text>
</comment>
<evidence type="ECO:0000256" key="4">
    <source>
        <dbReference type="ARBA" id="ARBA00023136"/>
    </source>
</evidence>
<dbReference type="InterPro" id="IPR010432">
    <property type="entry name" value="RDD"/>
</dbReference>
<evidence type="ECO:0000256" key="1">
    <source>
        <dbReference type="ARBA" id="ARBA00004141"/>
    </source>
</evidence>
<dbReference type="Proteomes" id="UP001236258">
    <property type="component" value="Unassembled WGS sequence"/>
</dbReference>
<keyword evidence="2 5" id="KW-0812">Transmembrane</keyword>
<reference evidence="7 8" key="1">
    <citation type="submission" date="2023-08" db="EMBL/GenBank/DDBJ databases">
        <authorList>
            <person name="Joshi A."/>
            <person name="Thite S."/>
        </authorList>
    </citation>
    <scope>NUCLEOTIDE SEQUENCE [LARGE SCALE GENOMIC DNA]</scope>
    <source>
        <strain evidence="7 8">1E1</strain>
    </source>
</reference>
<name>A0ABT9GN37_9GAMM</name>
<organism evidence="7 8">
    <name type="scientific">Alkalimonas delamerensis</name>
    <dbReference type="NCBI Taxonomy" id="265981"/>
    <lineage>
        <taxon>Bacteria</taxon>
        <taxon>Pseudomonadati</taxon>
        <taxon>Pseudomonadota</taxon>
        <taxon>Gammaproteobacteria</taxon>
        <taxon>Alkalimonas</taxon>
    </lineage>
</organism>